<proteinExistence type="predicted"/>
<keyword evidence="1" id="KW-1185">Reference proteome</keyword>
<gene>
    <name evidence="2" type="primary">LOC108566626</name>
</gene>
<evidence type="ECO:0000313" key="1">
    <source>
        <dbReference type="Proteomes" id="UP000695000"/>
    </source>
</evidence>
<dbReference type="InterPro" id="IPR010736">
    <property type="entry name" value="SHIPPO-rpt"/>
</dbReference>
<reference evidence="2" key="1">
    <citation type="submission" date="2025-08" db="UniProtKB">
        <authorList>
            <consortium name="RefSeq"/>
        </authorList>
    </citation>
    <scope>IDENTIFICATION</scope>
    <source>
        <tissue evidence="2">Whole Larva</tissue>
    </source>
</reference>
<dbReference type="RefSeq" id="XP_017782104.1">
    <property type="nucleotide sequence ID" value="XM_017926615.1"/>
</dbReference>
<organism evidence="1 2">
    <name type="scientific">Nicrophorus vespilloides</name>
    <name type="common">Boreal carrion beetle</name>
    <dbReference type="NCBI Taxonomy" id="110193"/>
    <lineage>
        <taxon>Eukaryota</taxon>
        <taxon>Metazoa</taxon>
        <taxon>Ecdysozoa</taxon>
        <taxon>Arthropoda</taxon>
        <taxon>Hexapoda</taxon>
        <taxon>Insecta</taxon>
        <taxon>Pterygota</taxon>
        <taxon>Neoptera</taxon>
        <taxon>Endopterygota</taxon>
        <taxon>Coleoptera</taxon>
        <taxon>Polyphaga</taxon>
        <taxon>Staphyliniformia</taxon>
        <taxon>Silphidae</taxon>
        <taxon>Nicrophorinae</taxon>
        <taxon>Nicrophorus</taxon>
    </lineage>
</organism>
<dbReference type="Proteomes" id="UP000695000">
    <property type="component" value="Unplaced"/>
</dbReference>
<accession>A0ABM1N5K4</accession>
<sequence>MHTRKVAFNIGTARFVPIGFHPQLDKNGTVLRKTYNLGPGMYEPQEMPCTFKSKRTVSMWKRQTDCEEFSKQLGFRNASILETREFMAKHLGPGSHEICELPRYESPCLNQSFGKQKKFKIFEDLNPPPGSYNYEPAKHFFNESPTILNRQTRFRDTTKPWNLASNRYKVKELHISDKVVSKRGPYDLFTGPRDPANIFNKFSPPKRCTPDKFYNWPTDLEYVLHHEHKSRYGCFLKAPKFPPKPTVRMMLADLSTCYKDPDAPGPASYYIKGKGIISKPPSKYPFDSGTRGKSGLDWRIQPGPGRYTPKTHRKCGATKCGTSVFKSRTQRSEYKATVYNSF</sequence>
<dbReference type="PANTHER" id="PTHR34914">
    <property type="entry name" value="LYMPHOCYTE EXPANSION MOLECULE"/>
    <property type="match status" value="1"/>
</dbReference>
<dbReference type="InterPro" id="IPR033557">
    <property type="entry name" value="CIMAP2"/>
</dbReference>
<name>A0ABM1N5K4_NICVS</name>
<evidence type="ECO:0000313" key="2">
    <source>
        <dbReference type="RefSeq" id="XP_017782104.1"/>
    </source>
</evidence>
<dbReference type="PANTHER" id="PTHR34914:SF1">
    <property type="entry name" value="LYMPHOCYTE EXPANSION MOLECULE"/>
    <property type="match status" value="1"/>
</dbReference>
<protein>
    <submittedName>
        <fullName evidence="2">Lymphocyte expansion molecule-like</fullName>
    </submittedName>
</protein>
<dbReference type="GeneID" id="108566626"/>
<dbReference type="Pfam" id="PF07004">
    <property type="entry name" value="SHIPPO-rpt"/>
    <property type="match status" value="1"/>
</dbReference>